<dbReference type="AlphaFoldDB" id="A0A816DLJ8"/>
<evidence type="ECO:0000313" key="2">
    <source>
        <dbReference type="EMBL" id="CAF1638092.1"/>
    </source>
</evidence>
<name>A0A816DLJ8_ADIRI</name>
<evidence type="ECO:0000313" key="3">
    <source>
        <dbReference type="Proteomes" id="UP000663828"/>
    </source>
</evidence>
<dbReference type="EMBL" id="CAJNOR010008826">
    <property type="protein sequence ID" value="CAF1638092.1"/>
    <property type="molecule type" value="Genomic_DNA"/>
</dbReference>
<reference evidence="2" key="1">
    <citation type="submission" date="2021-02" db="EMBL/GenBank/DDBJ databases">
        <authorList>
            <person name="Nowell W R."/>
        </authorList>
    </citation>
    <scope>NUCLEOTIDE SEQUENCE</scope>
</reference>
<proteinExistence type="predicted"/>
<keyword evidence="1" id="KW-0812">Transmembrane</keyword>
<protein>
    <submittedName>
        <fullName evidence="2">Uncharacterized protein</fullName>
    </submittedName>
</protein>
<evidence type="ECO:0000256" key="1">
    <source>
        <dbReference type="SAM" id="Phobius"/>
    </source>
</evidence>
<keyword evidence="3" id="KW-1185">Reference proteome</keyword>
<feature type="transmembrane region" description="Helical" evidence="1">
    <location>
        <begin position="25"/>
        <end position="49"/>
    </location>
</feature>
<dbReference type="PROSITE" id="PS51257">
    <property type="entry name" value="PROKAR_LIPOPROTEIN"/>
    <property type="match status" value="1"/>
</dbReference>
<gene>
    <name evidence="2" type="ORF">XAT740_LOCUS52819</name>
</gene>
<feature type="transmembrane region" description="Helical" evidence="1">
    <location>
        <begin position="83"/>
        <end position="104"/>
    </location>
</feature>
<organism evidence="2 3">
    <name type="scientific">Adineta ricciae</name>
    <name type="common">Rotifer</name>
    <dbReference type="NCBI Taxonomy" id="249248"/>
    <lineage>
        <taxon>Eukaryota</taxon>
        <taxon>Metazoa</taxon>
        <taxon>Spiralia</taxon>
        <taxon>Gnathifera</taxon>
        <taxon>Rotifera</taxon>
        <taxon>Eurotatoria</taxon>
        <taxon>Bdelloidea</taxon>
        <taxon>Adinetida</taxon>
        <taxon>Adinetidae</taxon>
        <taxon>Adineta</taxon>
    </lineage>
</organism>
<comment type="caution">
    <text evidence="2">The sequence shown here is derived from an EMBL/GenBank/DDBJ whole genome shotgun (WGS) entry which is preliminary data.</text>
</comment>
<dbReference type="Proteomes" id="UP000663828">
    <property type="component" value="Unassembled WGS sequence"/>
</dbReference>
<keyword evidence="1" id="KW-0472">Membrane</keyword>
<accession>A0A816DLJ8</accession>
<sequence>MTGISKYNLNLVLISKLAQAHDSCAYVGIIVGCIGGAILLVGVILLVYFKRNKIPRSHIASQGLYSSISISCTDGNCRHRATIIAGSILGGGVGIIFLLIVFALCWKHCKGRPLKTNPKFIQSVDQRYSQDNSTDDTLFKSGIWSSRHIQDGLWYGFHRLTLTFDPQLCKVAGSGSDNNGVFLLDGVYSLATKRMGLVKTYQSELNKRPEDLKYQMLVQLVWNPKNSQFEGKWYIRTKSYSGENKFQLKFTSHQQSRPCTTV</sequence>
<keyword evidence="1" id="KW-1133">Transmembrane helix</keyword>